<evidence type="ECO:0000313" key="3">
    <source>
        <dbReference type="Proteomes" id="UP000178448"/>
    </source>
</evidence>
<organism evidence="2 3">
    <name type="scientific">Candidatus Gottesmanbacteria bacterium RBG_16_52_11</name>
    <dbReference type="NCBI Taxonomy" id="1798374"/>
    <lineage>
        <taxon>Bacteria</taxon>
        <taxon>Candidatus Gottesmaniibacteriota</taxon>
    </lineage>
</organism>
<gene>
    <name evidence="2" type="ORF">A2Z33_07625</name>
</gene>
<comment type="caution">
    <text evidence="2">The sequence shown here is derived from an EMBL/GenBank/DDBJ whole genome shotgun (WGS) entry which is preliminary data.</text>
</comment>
<keyword evidence="1" id="KW-0812">Transmembrane</keyword>
<evidence type="ECO:0000256" key="1">
    <source>
        <dbReference type="SAM" id="Phobius"/>
    </source>
</evidence>
<protein>
    <submittedName>
        <fullName evidence="2">Uncharacterized protein</fullName>
    </submittedName>
</protein>
<reference evidence="2 3" key="1">
    <citation type="journal article" date="2016" name="Nat. Commun.">
        <title>Thousands of microbial genomes shed light on interconnected biogeochemical processes in an aquifer system.</title>
        <authorList>
            <person name="Anantharaman K."/>
            <person name="Brown C.T."/>
            <person name="Hug L.A."/>
            <person name="Sharon I."/>
            <person name="Castelle C.J."/>
            <person name="Probst A.J."/>
            <person name="Thomas B.C."/>
            <person name="Singh A."/>
            <person name="Wilkins M.J."/>
            <person name="Karaoz U."/>
            <person name="Brodie E.L."/>
            <person name="Williams K.H."/>
            <person name="Hubbard S.S."/>
            <person name="Banfield J.F."/>
        </authorList>
    </citation>
    <scope>NUCLEOTIDE SEQUENCE [LARGE SCALE GENOMIC DNA]</scope>
</reference>
<feature type="transmembrane region" description="Helical" evidence="1">
    <location>
        <begin position="41"/>
        <end position="65"/>
    </location>
</feature>
<keyword evidence="1" id="KW-0472">Membrane</keyword>
<dbReference type="Proteomes" id="UP000178448">
    <property type="component" value="Unassembled WGS sequence"/>
</dbReference>
<dbReference type="AlphaFoldDB" id="A0A1F5YN47"/>
<dbReference type="STRING" id="1798374.A2Z33_07625"/>
<feature type="transmembrane region" description="Helical" evidence="1">
    <location>
        <begin position="86"/>
        <end position="108"/>
    </location>
</feature>
<dbReference type="EMBL" id="MFJD01000012">
    <property type="protein sequence ID" value="OGG01628.1"/>
    <property type="molecule type" value="Genomic_DNA"/>
</dbReference>
<name>A0A1F5YN47_9BACT</name>
<sequence length="122" mass="12877">MDVYAATKDLGSLYGEGLGPFGHAFTSGSAFKAIIDAVSSVIGFMTVVASIWFLLQLLIGGINWISSGGDKGKLQSARDRITNAMIGLIIVVAAWAILAVAGQFFGWADILDPAKILNLIKF</sequence>
<proteinExistence type="predicted"/>
<accession>A0A1F5YN47</accession>
<evidence type="ECO:0000313" key="2">
    <source>
        <dbReference type="EMBL" id="OGG01628.1"/>
    </source>
</evidence>
<keyword evidence="1" id="KW-1133">Transmembrane helix</keyword>